<comment type="caution">
    <text evidence="2">The sequence shown here is derived from an EMBL/GenBank/DDBJ whole genome shotgun (WGS) entry which is preliminary data.</text>
</comment>
<feature type="compositionally biased region" description="Polar residues" evidence="1">
    <location>
        <begin position="1"/>
        <end position="12"/>
    </location>
</feature>
<sequence>MPSSNQPSTSTISDKDAMSMRSTSTIASTKALLKSLLPSRKSKAAVEDRTVATPAQQAQQKATKAEALHAWALHR</sequence>
<accession>A0A317AMT5</accession>
<reference evidence="3" key="1">
    <citation type="journal article" date="2022" name="Microb. Genom.">
        <title>A global pangenome for the wheat fungal pathogen Pyrenophora tritici-repentis and prediction of effector protein structural homology.</title>
        <authorList>
            <person name="Moolhuijzen P.M."/>
            <person name="See P.T."/>
            <person name="Shi G."/>
            <person name="Powell H.R."/>
            <person name="Cockram J."/>
            <person name="Jorgensen L.N."/>
            <person name="Benslimane H."/>
            <person name="Strelkov S.E."/>
            <person name="Turner J."/>
            <person name="Liu Z."/>
            <person name="Moffat C.S."/>
        </authorList>
    </citation>
    <scope>NUCLEOTIDE SEQUENCE [LARGE SCALE GENOMIC DNA]</scope>
</reference>
<gene>
    <name evidence="2" type="ORF">Ptr86124_011874</name>
</gene>
<evidence type="ECO:0000313" key="2">
    <source>
        <dbReference type="EMBL" id="KAI1509334.1"/>
    </source>
</evidence>
<dbReference type="Proteomes" id="UP000249757">
    <property type="component" value="Unassembled WGS sequence"/>
</dbReference>
<evidence type="ECO:0000313" key="3">
    <source>
        <dbReference type="Proteomes" id="UP000249757"/>
    </source>
</evidence>
<dbReference type="AlphaFoldDB" id="A0A317AMT5"/>
<organism evidence="2 3">
    <name type="scientific">Pyrenophora tritici-repentis</name>
    <dbReference type="NCBI Taxonomy" id="45151"/>
    <lineage>
        <taxon>Eukaryota</taxon>
        <taxon>Fungi</taxon>
        <taxon>Dikarya</taxon>
        <taxon>Ascomycota</taxon>
        <taxon>Pezizomycotina</taxon>
        <taxon>Dothideomycetes</taxon>
        <taxon>Pleosporomycetidae</taxon>
        <taxon>Pleosporales</taxon>
        <taxon>Pleosporineae</taxon>
        <taxon>Pleosporaceae</taxon>
        <taxon>Pyrenophora</taxon>
    </lineage>
</organism>
<evidence type="ECO:0000256" key="1">
    <source>
        <dbReference type="SAM" id="MobiDB-lite"/>
    </source>
</evidence>
<dbReference type="EMBL" id="NRDI02000021">
    <property type="protein sequence ID" value="KAI1509334.1"/>
    <property type="molecule type" value="Genomic_DNA"/>
</dbReference>
<feature type="region of interest" description="Disordered" evidence="1">
    <location>
        <begin position="43"/>
        <end position="63"/>
    </location>
</feature>
<name>A0A317AMT5_9PLEO</name>
<keyword evidence="3" id="KW-1185">Reference proteome</keyword>
<protein>
    <submittedName>
        <fullName evidence="2">Uncharacterized protein</fullName>
    </submittedName>
</protein>
<proteinExistence type="predicted"/>
<feature type="compositionally biased region" description="Low complexity" evidence="1">
    <location>
        <begin position="52"/>
        <end position="62"/>
    </location>
</feature>
<feature type="region of interest" description="Disordered" evidence="1">
    <location>
        <begin position="1"/>
        <end position="24"/>
    </location>
</feature>